<feature type="transmembrane region" description="Helical" evidence="7">
    <location>
        <begin position="348"/>
        <end position="373"/>
    </location>
</feature>
<feature type="transmembrane region" description="Helical" evidence="7">
    <location>
        <begin position="620"/>
        <end position="640"/>
    </location>
</feature>
<dbReference type="SUPFAM" id="SSF81321">
    <property type="entry name" value="Family A G protein-coupled receptor-like"/>
    <property type="match status" value="1"/>
</dbReference>
<evidence type="ECO:0000256" key="4">
    <source>
        <dbReference type="ARBA" id="ARBA00022989"/>
    </source>
</evidence>
<evidence type="ECO:0000256" key="7">
    <source>
        <dbReference type="SAM" id="Phobius"/>
    </source>
</evidence>
<comment type="subcellular location">
    <subcellularLocation>
        <location evidence="1">Membrane</location>
    </subcellularLocation>
</comment>
<evidence type="ECO:0000259" key="8">
    <source>
        <dbReference type="PROSITE" id="PS50262"/>
    </source>
</evidence>
<dbReference type="InterPro" id="IPR052954">
    <property type="entry name" value="GPCR-Ligand_Int"/>
</dbReference>
<dbReference type="GO" id="GO:0004930">
    <property type="term" value="F:G protein-coupled receptor activity"/>
    <property type="evidence" value="ECO:0007669"/>
    <property type="project" value="InterPro"/>
</dbReference>
<reference evidence="9" key="2">
    <citation type="journal article" date="2021" name="World Allergy Organ. J.">
        <title>Chromosome-level assembly of Dermatophagoides farinae genome and transcriptome reveals two novel allergens Der f 37 and Der f 39.</title>
        <authorList>
            <person name="Chen J."/>
            <person name="Cai Z."/>
            <person name="Fan D."/>
            <person name="Hu J."/>
            <person name="Hou Y."/>
            <person name="He Y."/>
            <person name="Zhang Z."/>
            <person name="Zhao Z."/>
            <person name="Gao P."/>
            <person name="Hu W."/>
            <person name="Sun J."/>
            <person name="Li J."/>
            <person name="Ji K."/>
        </authorList>
    </citation>
    <scope>NUCLEOTIDE SEQUENCE</scope>
    <source>
        <strain evidence="9">JKM2019</strain>
    </source>
</reference>
<feature type="transmembrane region" description="Helical" evidence="7">
    <location>
        <begin position="276"/>
        <end position="295"/>
    </location>
</feature>
<keyword evidence="9" id="KW-0675">Receptor</keyword>
<comment type="caution">
    <text evidence="9">The sequence shown here is derived from an EMBL/GenBank/DDBJ whole genome shotgun (WGS) entry which is preliminary data.</text>
</comment>
<feature type="transmembrane region" description="Helical" evidence="7">
    <location>
        <begin position="393"/>
        <end position="415"/>
    </location>
</feature>
<comment type="similarity">
    <text evidence="2">Belongs to the G-protein coupled receptor 1 family.</text>
</comment>
<dbReference type="PANTHER" id="PTHR46641">
    <property type="entry name" value="FMRFAMIDE RECEPTOR-RELATED"/>
    <property type="match status" value="1"/>
</dbReference>
<dbReference type="InterPro" id="IPR000276">
    <property type="entry name" value="GPCR_Rhodpsn"/>
</dbReference>
<organism evidence="9">
    <name type="scientific">Dermatophagoides farinae</name>
    <name type="common">American house dust mite</name>
    <dbReference type="NCBI Taxonomy" id="6954"/>
    <lineage>
        <taxon>Eukaryota</taxon>
        <taxon>Metazoa</taxon>
        <taxon>Ecdysozoa</taxon>
        <taxon>Arthropoda</taxon>
        <taxon>Chelicerata</taxon>
        <taxon>Arachnida</taxon>
        <taxon>Acari</taxon>
        <taxon>Acariformes</taxon>
        <taxon>Sarcoptiformes</taxon>
        <taxon>Astigmata</taxon>
        <taxon>Psoroptidia</taxon>
        <taxon>Analgoidea</taxon>
        <taxon>Pyroglyphidae</taxon>
        <taxon>Dermatophagoidinae</taxon>
        <taxon>Dermatophagoides</taxon>
    </lineage>
</organism>
<evidence type="ECO:0000256" key="5">
    <source>
        <dbReference type="ARBA" id="ARBA00023136"/>
    </source>
</evidence>
<protein>
    <submittedName>
        <fullName evidence="9">Class a rhodopsin-like protein g-protein coupled receptor gprnna13-like protein</fullName>
    </submittedName>
</protein>
<evidence type="ECO:0000256" key="1">
    <source>
        <dbReference type="ARBA" id="ARBA00004370"/>
    </source>
</evidence>
<feature type="domain" description="G-protein coupled receptors family 1 profile" evidence="8">
    <location>
        <begin position="288"/>
        <end position="610"/>
    </location>
</feature>
<dbReference type="Pfam" id="PF00001">
    <property type="entry name" value="7tm_1"/>
    <property type="match status" value="1"/>
</dbReference>
<evidence type="ECO:0000256" key="3">
    <source>
        <dbReference type="ARBA" id="ARBA00022692"/>
    </source>
</evidence>
<name>A0A9D4SEC8_DERFA</name>
<feature type="compositionally biased region" description="Low complexity" evidence="6">
    <location>
        <begin position="121"/>
        <end position="165"/>
    </location>
</feature>
<dbReference type="PRINTS" id="PR00237">
    <property type="entry name" value="GPCRRHODOPSN"/>
</dbReference>
<dbReference type="EMBL" id="SDOV01000007">
    <property type="protein sequence ID" value="KAH7638601.1"/>
    <property type="molecule type" value="Genomic_DNA"/>
</dbReference>
<feature type="transmembrane region" description="Helical" evidence="7">
    <location>
        <begin position="443"/>
        <end position="468"/>
    </location>
</feature>
<feature type="region of interest" description="Disordered" evidence="6">
    <location>
        <begin position="121"/>
        <end position="190"/>
    </location>
</feature>
<keyword evidence="3 7" id="KW-0812">Transmembrane</keyword>
<evidence type="ECO:0000256" key="6">
    <source>
        <dbReference type="SAM" id="MobiDB-lite"/>
    </source>
</evidence>
<keyword evidence="5 7" id="KW-0472">Membrane</keyword>
<dbReference type="Proteomes" id="UP000828236">
    <property type="component" value="Unassembled WGS sequence"/>
</dbReference>
<dbReference type="PROSITE" id="PS50262">
    <property type="entry name" value="G_PROTEIN_RECEP_F1_2"/>
    <property type="match status" value="1"/>
</dbReference>
<dbReference type="SMART" id="SM01381">
    <property type="entry name" value="7TM_GPCR_Srsx"/>
    <property type="match status" value="1"/>
</dbReference>
<dbReference type="AlphaFoldDB" id="A0A9D4SEC8"/>
<gene>
    <name evidence="9" type="ORF">HUG17_2634</name>
</gene>
<accession>A0A9D4SEC8</accession>
<dbReference type="CDD" id="cd14978">
    <property type="entry name" value="7tmA_FMRFamide_R-like"/>
    <property type="match status" value="1"/>
</dbReference>
<dbReference type="PANTHER" id="PTHR46641:SF22">
    <property type="entry name" value="PROCTOLIN RECEPTOR, ISOFORM A"/>
    <property type="match status" value="1"/>
</dbReference>
<sequence>MLVVLKRLNPLAGHPNPNPNHHPTIISTYNIIKTISVMMTVMIWMINAEKLVSLQQQKSAQQQQFPVNKLTIPSQNAQNHWNVSQIQNNDINHQPLLSSSLSIKDNILNNNFVDYSNLLIDNNNHQNSSSQNNKDQHDQQQQQQQNNDHFSHTNNYKNNNNNNKNRNYRDISINNGDNDDDDDQNLQQQQQQQQAILLGIIADTASTTTENIRSIIKMNNKIESTIAMAIVDDNGNFSNDIYEQNHDYQNDSIIIIGPDIEYIHFRDGTRFWVQRVLVPIIMIIGIIGNSITMIIMTRRRMRSSTNWYLAALAIFDMIYLIFTFILSLKHYPNAHSIDYYYYWNLFPYFTMITDASSNTSVWLTVTFTIERYIAVCHPIKGKIICTESRAKRVILCVFIICLSVTLPTPFEWIIVERFDNQTQSQSLEAEFSELGNNQTYRNIYYHMTVFLFVLLPLILLVIFNSFLIRSVHISNRERSRMIMGKEKQTKKSNNRKTTISTSGKLISSSSSSSNTNANANMYVPSTTTSASANATAVTSSSSRQEIRITIMLIAVVILFIICQTPTAVILVYTAFNQYDGESNNGCILVALSNIFNLLMSINSAGNFVLYCLLSQKYRRTFVNMFCPCLAHQYIIYLYSIKLFCNTGY</sequence>
<proteinExistence type="inferred from homology"/>
<feature type="transmembrane region" description="Helical" evidence="7">
    <location>
        <begin position="550"/>
        <end position="575"/>
    </location>
</feature>
<evidence type="ECO:0000256" key="2">
    <source>
        <dbReference type="ARBA" id="ARBA00010663"/>
    </source>
</evidence>
<reference evidence="9" key="1">
    <citation type="submission" date="2020-06" db="EMBL/GenBank/DDBJ databases">
        <authorList>
            <person name="Ji K."/>
            <person name="Li J."/>
        </authorList>
    </citation>
    <scope>NUCLEOTIDE SEQUENCE</scope>
    <source>
        <strain evidence="9">JKM2019</strain>
        <tissue evidence="9">Whole body</tissue>
    </source>
</reference>
<evidence type="ECO:0000313" key="9">
    <source>
        <dbReference type="EMBL" id="KAH7638601.1"/>
    </source>
</evidence>
<dbReference type="GO" id="GO:0016020">
    <property type="term" value="C:membrane"/>
    <property type="evidence" value="ECO:0007669"/>
    <property type="project" value="UniProtKB-SubCell"/>
</dbReference>
<dbReference type="InterPro" id="IPR017452">
    <property type="entry name" value="GPCR_Rhodpsn_7TM"/>
</dbReference>
<keyword evidence="4 7" id="KW-1133">Transmembrane helix</keyword>
<dbReference type="Gene3D" id="1.20.1070.10">
    <property type="entry name" value="Rhodopsin 7-helix transmembrane proteins"/>
    <property type="match status" value="1"/>
</dbReference>
<feature type="transmembrane region" description="Helical" evidence="7">
    <location>
        <begin position="307"/>
        <end position="328"/>
    </location>
</feature>
<feature type="transmembrane region" description="Helical" evidence="7">
    <location>
        <begin position="587"/>
        <end position="613"/>
    </location>
</feature>